<comment type="caution">
    <text evidence="9">The sequence shown here is derived from an EMBL/GenBank/DDBJ whole genome shotgun (WGS) entry which is preliminary data.</text>
</comment>
<organism evidence="9 10">
    <name type="scientific">Kocuria tytonicola</name>
    <dbReference type="NCBI Taxonomy" id="2055946"/>
    <lineage>
        <taxon>Bacteria</taxon>
        <taxon>Bacillati</taxon>
        <taxon>Actinomycetota</taxon>
        <taxon>Actinomycetes</taxon>
        <taxon>Micrococcales</taxon>
        <taxon>Micrococcaceae</taxon>
        <taxon>Kocuria</taxon>
    </lineage>
</organism>
<keyword evidence="10" id="KW-1185">Reference proteome</keyword>
<dbReference type="FunFam" id="1.10.3470.10:FF:000001">
    <property type="entry name" value="Vitamin B12 ABC transporter permease BtuC"/>
    <property type="match status" value="1"/>
</dbReference>
<reference evidence="9 10" key="1">
    <citation type="submission" date="2018-10" db="EMBL/GenBank/DDBJ databases">
        <title>Kocuria tytonicola, new bacteria from the preen glands of American barn owls (Tyto furcata).</title>
        <authorList>
            <person name="Braun M.S."/>
            <person name="Wang E."/>
            <person name="Zimmermann S."/>
            <person name="Boutin S."/>
            <person name="Wagner H."/>
            <person name="Wink M."/>
        </authorList>
    </citation>
    <scope>NUCLEOTIDE SEQUENCE [LARGE SCALE GENOMIC DNA]</scope>
    <source>
        <strain evidence="9 10">473</strain>
    </source>
</reference>
<proteinExistence type="inferred from homology"/>
<feature type="transmembrane region" description="Helical" evidence="8">
    <location>
        <begin position="163"/>
        <end position="184"/>
    </location>
</feature>
<evidence type="ECO:0000256" key="3">
    <source>
        <dbReference type="ARBA" id="ARBA00022448"/>
    </source>
</evidence>
<feature type="transmembrane region" description="Helical" evidence="8">
    <location>
        <begin position="255"/>
        <end position="276"/>
    </location>
</feature>
<protein>
    <submittedName>
        <fullName evidence="9">Iron ABC transporter permease</fullName>
    </submittedName>
</protein>
<gene>
    <name evidence="9" type="ORF">EAE32_09375</name>
</gene>
<dbReference type="CDD" id="cd06550">
    <property type="entry name" value="TM_ABC_iron-siderophores_like"/>
    <property type="match status" value="1"/>
</dbReference>
<dbReference type="GO" id="GO:0033214">
    <property type="term" value="P:siderophore-iron import into cell"/>
    <property type="evidence" value="ECO:0007669"/>
    <property type="project" value="TreeGrafter"/>
</dbReference>
<dbReference type="Pfam" id="PF01032">
    <property type="entry name" value="FecCD"/>
    <property type="match status" value="1"/>
</dbReference>
<dbReference type="InterPro" id="IPR037294">
    <property type="entry name" value="ABC_BtuC-like"/>
</dbReference>
<dbReference type="PANTHER" id="PTHR30472:SF67">
    <property type="entry name" value="PERMEASE OF ABC TRANSPORTER-RELATED"/>
    <property type="match status" value="1"/>
</dbReference>
<dbReference type="EMBL" id="RDEX01000002">
    <property type="protein sequence ID" value="RLY92342.1"/>
    <property type="molecule type" value="Genomic_DNA"/>
</dbReference>
<feature type="transmembrane region" description="Helical" evidence="8">
    <location>
        <begin position="296"/>
        <end position="313"/>
    </location>
</feature>
<keyword evidence="5 8" id="KW-0812">Transmembrane</keyword>
<evidence type="ECO:0000256" key="6">
    <source>
        <dbReference type="ARBA" id="ARBA00022989"/>
    </source>
</evidence>
<evidence type="ECO:0000256" key="7">
    <source>
        <dbReference type="ARBA" id="ARBA00023136"/>
    </source>
</evidence>
<evidence type="ECO:0000313" key="9">
    <source>
        <dbReference type="EMBL" id="RLY92342.1"/>
    </source>
</evidence>
<sequence>MHTSPRLSPRGHALTVLALLLALGASLPVAISWGAAPIPVGDTAHFLRAAVTGGAIPAADFTDYTVILQIRTPRVLLAAVVGAGLGALGIAAQAMVRNPLADPFILGISSGAAVGASAVVSWGLFAALGSLALSAAAFLGALAASVLVYLLSRTPGGVAPVRLILTGVVLSFGFQALMSAIVFFDARGDAARTVMFWMLGSLGAATWEQLPLPVLATALCLVWLAWRARDLDTLAMGDGSAASLGVDPDRMRVQLFVLTVLGTATLVAVSGTIGFVGLVVPHATRILLGPAHRRTVVVAPLVGALFMVWVDLLSRVAVPPRELPLGVVTALVGVPVFLVLVRRAGYVFGGSR</sequence>
<keyword evidence="4" id="KW-1003">Cell membrane</keyword>
<comment type="similarity">
    <text evidence="2">Belongs to the binding-protein-dependent transport system permease family. FecCD subfamily.</text>
</comment>
<dbReference type="GO" id="GO:0005886">
    <property type="term" value="C:plasma membrane"/>
    <property type="evidence" value="ECO:0007669"/>
    <property type="project" value="UniProtKB-SubCell"/>
</dbReference>
<evidence type="ECO:0000256" key="5">
    <source>
        <dbReference type="ARBA" id="ARBA00022692"/>
    </source>
</evidence>
<keyword evidence="7 8" id="KW-0472">Membrane</keyword>
<dbReference type="SUPFAM" id="SSF81345">
    <property type="entry name" value="ABC transporter involved in vitamin B12 uptake, BtuC"/>
    <property type="match status" value="1"/>
</dbReference>
<dbReference type="Proteomes" id="UP000277871">
    <property type="component" value="Unassembled WGS sequence"/>
</dbReference>
<feature type="transmembrane region" description="Helical" evidence="8">
    <location>
        <begin position="204"/>
        <end position="226"/>
    </location>
</feature>
<dbReference type="InterPro" id="IPR000522">
    <property type="entry name" value="ABC_transptr_permease_BtuC"/>
</dbReference>
<evidence type="ECO:0000256" key="1">
    <source>
        <dbReference type="ARBA" id="ARBA00004651"/>
    </source>
</evidence>
<name>A0A3L9L7H6_9MICC</name>
<feature type="transmembrane region" description="Helical" evidence="8">
    <location>
        <begin position="131"/>
        <end position="151"/>
    </location>
</feature>
<dbReference type="RefSeq" id="WP_121864979.1">
    <property type="nucleotide sequence ID" value="NZ_RDEX01000002.1"/>
</dbReference>
<feature type="transmembrane region" description="Helical" evidence="8">
    <location>
        <begin position="75"/>
        <end position="92"/>
    </location>
</feature>
<comment type="subcellular location">
    <subcellularLocation>
        <location evidence="1">Cell membrane</location>
        <topology evidence="1">Multi-pass membrane protein</topology>
    </subcellularLocation>
</comment>
<keyword evidence="6 8" id="KW-1133">Transmembrane helix</keyword>
<keyword evidence="3" id="KW-0813">Transport</keyword>
<evidence type="ECO:0000313" key="10">
    <source>
        <dbReference type="Proteomes" id="UP000277871"/>
    </source>
</evidence>
<feature type="transmembrane region" description="Helical" evidence="8">
    <location>
        <begin position="325"/>
        <end position="345"/>
    </location>
</feature>
<dbReference type="GO" id="GO:0022857">
    <property type="term" value="F:transmembrane transporter activity"/>
    <property type="evidence" value="ECO:0007669"/>
    <property type="project" value="InterPro"/>
</dbReference>
<accession>A0A3L9L7H6</accession>
<dbReference type="AlphaFoldDB" id="A0A3L9L7H6"/>
<evidence type="ECO:0000256" key="2">
    <source>
        <dbReference type="ARBA" id="ARBA00007935"/>
    </source>
</evidence>
<dbReference type="Gene3D" id="1.10.3470.10">
    <property type="entry name" value="ABC transporter involved in vitamin B12 uptake, BtuC"/>
    <property type="match status" value="1"/>
</dbReference>
<dbReference type="PANTHER" id="PTHR30472">
    <property type="entry name" value="FERRIC ENTEROBACTIN TRANSPORT SYSTEM PERMEASE PROTEIN"/>
    <property type="match status" value="1"/>
</dbReference>
<evidence type="ECO:0000256" key="4">
    <source>
        <dbReference type="ARBA" id="ARBA00022475"/>
    </source>
</evidence>
<evidence type="ECO:0000256" key="8">
    <source>
        <dbReference type="SAM" id="Phobius"/>
    </source>
</evidence>
<feature type="transmembrane region" description="Helical" evidence="8">
    <location>
        <begin position="104"/>
        <end position="125"/>
    </location>
</feature>